<organism evidence="1 2">
    <name type="scientific">Polaribacter sejongensis</name>
    <dbReference type="NCBI Taxonomy" id="985043"/>
    <lineage>
        <taxon>Bacteria</taxon>
        <taxon>Pseudomonadati</taxon>
        <taxon>Bacteroidota</taxon>
        <taxon>Flavobacteriia</taxon>
        <taxon>Flavobacteriales</taxon>
        <taxon>Flavobacteriaceae</taxon>
    </lineage>
</organism>
<reference evidence="1 2" key="1">
    <citation type="journal article" date="2014" name="Int. J. Syst. Evol. Microbiol.">
        <title>Complete genome sequence of Corynebacterium casei LMG S-19264T (=DSM 44701T), isolated from a smear-ripened cheese.</title>
        <authorList>
            <consortium name="US DOE Joint Genome Institute (JGI-PGF)"/>
            <person name="Walter F."/>
            <person name="Albersmeier A."/>
            <person name="Kalinowski J."/>
            <person name="Ruckert C."/>
        </authorList>
    </citation>
    <scope>NUCLEOTIDE SEQUENCE [LARGE SCALE GENOMIC DNA]</scope>
    <source>
        <strain evidence="1 2">CECT 8670</strain>
    </source>
</reference>
<comment type="caution">
    <text evidence="1">The sequence shown here is derived from an EMBL/GenBank/DDBJ whole genome shotgun (WGS) entry which is preliminary data.</text>
</comment>
<dbReference type="EMBL" id="JAUFQH010000003">
    <property type="protein sequence ID" value="MDN3618495.1"/>
    <property type="molecule type" value="Genomic_DNA"/>
</dbReference>
<evidence type="ECO:0000313" key="2">
    <source>
        <dbReference type="Proteomes" id="UP001228636"/>
    </source>
</evidence>
<proteinExistence type="predicted"/>
<gene>
    <name evidence="1" type="ORF">QWY81_03365</name>
</gene>
<dbReference type="AlphaFoldDB" id="A0AAJ1QUW2"/>
<dbReference type="Proteomes" id="UP001228636">
    <property type="component" value="Unassembled WGS sequence"/>
</dbReference>
<dbReference type="RefSeq" id="WP_261971955.1">
    <property type="nucleotide sequence ID" value="NZ_CP103460.1"/>
</dbReference>
<sequence>MRKKLHKIFIFILLVTFTQVGYSQLSDLHYLPPLKQATNNEAIEQQAIYLSTPVLSSFTVNVYKGTSTSILTSFQLSKTTSATYSLTDPLAP</sequence>
<protein>
    <submittedName>
        <fullName evidence="1">Uncharacterized protein</fullName>
    </submittedName>
</protein>
<accession>A0AAJ1QUW2</accession>
<name>A0AAJ1QUW2_9FLAO</name>
<evidence type="ECO:0000313" key="1">
    <source>
        <dbReference type="EMBL" id="MDN3618495.1"/>
    </source>
</evidence>